<dbReference type="InterPro" id="IPR017853">
    <property type="entry name" value="GH"/>
</dbReference>
<name>A0A4P9W524_9FUNG</name>
<gene>
    <name evidence="2" type="ORF">BDK51DRAFT_47510</name>
</gene>
<protein>
    <submittedName>
        <fullName evidence="2">Uncharacterized protein</fullName>
    </submittedName>
</protein>
<evidence type="ECO:0000256" key="1">
    <source>
        <dbReference type="SAM" id="MobiDB-lite"/>
    </source>
</evidence>
<dbReference type="Proteomes" id="UP000269721">
    <property type="component" value="Unassembled WGS sequence"/>
</dbReference>
<evidence type="ECO:0000313" key="3">
    <source>
        <dbReference type="Proteomes" id="UP000269721"/>
    </source>
</evidence>
<evidence type="ECO:0000313" key="2">
    <source>
        <dbReference type="EMBL" id="RKO86375.1"/>
    </source>
</evidence>
<accession>A0A4P9W524</accession>
<dbReference type="AlphaFoldDB" id="A0A4P9W524"/>
<organism evidence="2 3">
    <name type="scientific">Blyttiomyces helicus</name>
    <dbReference type="NCBI Taxonomy" id="388810"/>
    <lineage>
        <taxon>Eukaryota</taxon>
        <taxon>Fungi</taxon>
        <taxon>Fungi incertae sedis</taxon>
        <taxon>Chytridiomycota</taxon>
        <taxon>Chytridiomycota incertae sedis</taxon>
        <taxon>Chytridiomycetes</taxon>
        <taxon>Chytridiomycetes incertae sedis</taxon>
        <taxon>Blyttiomyces</taxon>
    </lineage>
</organism>
<feature type="region of interest" description="Disordered" evidence="1">
    <location>
        <begin position="227"/>
        <end position="260"/>
    </location>
</feature>
<dbReference type="PANTHER" id="PTHR40079">
    <property type="entry name" value="MANNAN ENDO-1,4-BETA-MANNOSIDASE E-RELATED"/>
    <property type="match status" value="1"/>
</dbReference>
<dbReference type="EMBL" id="KZ998253">
    <property type="protein sequence ID" value="RKO86375.1"/>
    <property type="molecule type" value="Genomic_DNA"/>
</dbReference>
<feature type="compositionally biased region" description="Polar residues" evidence="1">
    <location>
        <begin position="227"/>
        <end position="240"/>
    </location>
</feature>
<keyword evidence="3" id="KW-1185">Reference proteome</keyword>
<dbReference type="InterPro" id="IPR000805">
    <property type="entry name" value="Glyco_hydro_26"/>
</dbReference>
<reference evidence="3" key="1">
    <citation type="journal article" date="2018" name="Nat. Microbiol.">
        <title>Leveraging single-cell genomics to expand the fungal tree of life.</title>
        <authorList>
            <person name="Ahrendt S.R."/>
            <person name="Quandt C.A."/>
            <person name="Ciobanu D."/>
            <person name="Clum A."/>
            <person name="Salamov A."/>
            <person name="Andreopoulos B."/>
            <person name="Cheng J.F."/>
            <person name="Woyke T."/>
            <person name="Pelin A."/>
            <person name="Henrissat B."/>
            <person name="Reynolds N.K."/>
            <person name="Benny G.L."/>
            <person name="Smith M.E."/>
            <person name="James T.Y."/>
            <person name="Grigoriev I.V."/>
        </authorList>
    </citation>
    <scope>NUCLEOTIDE SEQUENCE [LARGE SCALE GENOMIC DNA]</scope>
</reference>
<proteinExistence type="predicted"/>
<dbReference type="GO" id="GO:0006080">
    <property type="term" value="P:substituted mannan metabolic process"/>
    <property type="evidence" value="ECO:0007669"/>
    <property type="project" value="InterPro"/>
</dbReference>
<dbReference type="PANTHER" id="PTHR40079:SF4">
    <property type="entry name" value="GH26 DOMAIN-CONTAINING PROTEIN-RELATED"/>
    <property type="match status" value="1"/>
</dbReference>
<dbReference type="GO" id="GO:0016985">
    <property type="term" value="F:mannan endo-1,4-beta-mannosidase activity"/>
    <property type="evidence" value="ECO:0007669"/>
    <property type="project" value="InterPro"/>
</dbReference>
<dbReference type="SUPFAM" id="SSF51445">
    <property type="entry name" value="(Trans)glycosidases"/>
    <property type="match status" value="1"/>
</dbReference>
<dbReference type="OrthoDB" id="428177at2759"/>
<dbReference type="Gene3D" id="3.20.20.80">
    <property type="entry name" value="Glycosidases"/>
    <property type="match status" value="1"/>
</dbReference>
<sequence length="285" mass="30318">MDTNCDGTVDSNDDPFAPITSLASTALTSMPFAKQYFPDDPSHVDWVALSIYWFGNWADNLGYVSNSLMTPSTYVTDEINGKELGADPPPATLFNFYQIYSANLNKPFFVTEIGAAYYSYKLSGPSPQTPDIPANRVAITGGPTEVELKQSLWANTYCNQTFLTQTFPNLRAVSIFEWQKLEGSPIGTHRDFRVTSPSVLASFLTDFKAVAQYFSFAKPLAAPLNTSSTTSPGVGSNSGSPHADGGSSLPSLPNIGTGAGERAAPMSRALGAAALILGLVACAAL</sequence>